<keyword evidence="10" id="KW-1185">Reference proteome</keyword>
<comment type="similarity">
    <text evidence="1 8">Belongs to the SOS response-associated peptidase family.</text>
</comment>
<name>A0A7T4UQF0_9GAMM</name>
<evidence type="ECO:0000256" key="4">
    <source>
        <dbReference type="ARBA" id="ARBA00022801"/>
    </source>
</evidence>
<gene>
    <name evidence="9" type="ORF">I6N98_00605</name>
</gene>
<dbReference type="GO" id="GO:0016829">
    <property type="term" value="F:lyase activity"/>
    <property type="evidence" value="ECO:0007669"/>
    <property type="project" value="UniProtKB-KW"/>
</dbReference>
<dbReference type="PANTHER" id="PTHR13604">
    <property type="entry name" value="DC12-RELATED"/>
    <property type="match status" value="1"/>
</dbReference>
<sequence length="231" mass="26094">MCGFIGNTHQDKTLTLIEIIKDRPDMVDIIREVIFAGPASTIDMVVERNGAPQVEQATWWLLLERGENGQLRPSRYTSFNTRSDKLNVSRSAGFQAYRHSRCIIPATYIIEGEGPKQARRYHRIEAVGQQFALGGLYREWLNTDTGEIQRSCSVITTPPHPAWRDIHSKSTPLFLPNDLQLQRRWLSHAVTDVSAFAPLLRPSFPSPIRCVPIERPGQQTPLGEAFTLTMG</sequence>
<dbReference type="GO" id="GO:0006508">
    <property type="term" value="P:proteolysis"/>
    <property type="evidence" value="ECO:0007669"/>
    <property type="project" value="UniProtKB-KW"/>
</dbReference>
<evidence type="ECO:0000256" key="2">
    <source>
        <dbReference type="ARBA" id="ARBA00022670"/>
    </source>
</evidence>
<keyword evidence="4 8" id="KW-0378">Hydrolase</keyword>
<keyword evidence="7" id="KW-0456">Lyase</keyword>
<evidence type="ECO:0000256" key="1">
    <source>
        <dbReference type="ARBA" id="ARBA00008136"/>
    </source>
</evidence>
<evidence type="ECO:0000256" key="5">
    <source>
        <dbReference type="ARBA" id="ARBA00023124"/>
    </source>
</evidence>
<proteinExistence type="inferred from homology"/>
<dbReference type="Pfam" id="PF02586">
    <property type="entry name" value="SRAP"/>
    <property type="match status" value="1"/>
</dbReference>
<dbReference type="KEGG" id="snan:I6N98_00605"/>
<dbReference type="EC" id="3.4.-.-" evidence="8"/>
<evidence type="ECO:0000313" key="9">
    <source>
        <dbReference type="EMBL" id="QQD18412.1"/>
    </source>
</evidence>
<dbReference type="InterPro" id="IPR003738">
    <property type="entry name" value="SRAP"/>
</dbReference>
<dbReference type="SUPFAM" id="SSF143081">
    <property type="entry name" value="BB1717-like"/>
    <property type="match status" value="1"/>
</dbReference>
<keyword evidence="3" id="KW-0227">DNA damage</keyword>
<dbReference type="GO" id="GO:0003697">
    <property type="term" value="F:single-stranded DNA binding"/>
    <property type="evidence" value="ECO:0007669"/>
    <property type="project" value="InterPro"/>
</dbReference>
<keyword evidence="6" id="KW-0238">DNA-binding</keyword>
<organism evidence="9 10">
    <name type="scientific">Spongiibacter nanhainus</name>
    <dbReference type="NCBI Taxonomy" id="2794344"/>
    <lineage>
        <taxon>Bacteria</taxon>
        <taxon>Pseudomonadati</taxon>
        <taxon>Pseudomonadota</taxon>
        <taxon>Gammaproteobacteria</taxon>
        <taxon>Cellvibrionales</taxon>
        <taxon>Spongiibacteraceae</taxon>
        <taxon>Spongiibacter</taxon>
    </lineage>
</organism>
<accession>A0A7T4UQF0</accession>
<dbReference type="EMBL" id="CP066167">
    <property type="protein sequence ID" value="QQD18412.1"/>
    <property type="molecule type" value="Genomic_DNA"/>
</dbReference>
<dbReference type="AlphaFoldDB" id="A0A7T4UQF0"/>
<dbReference type="InterPro" id="IPR036590">
    <property type="entry name" value="SRAP-like"/>
</dbReference>
<dbReference type="PANTHER" id="PTHR13604:SF0">
    <property type="entry name" value="ABASIC SITE PROCESSING PROTEIN HMCES"/>
    <property type="match status" value="1"/>
</dbReference>
<protein>
    <recommendedName>
        <fullName evidence="8">Abasic site processing protein</fullName>
        <ecNumber evidence="8">3.4.-.-</ecNumber>
    </recommendedName>
</protein>
<evidence type="ECO:0000256" key="7">
    <source>
        <dbReference type="ARBA" id="ARBA00023239"/>
    </source>
</evidence>
<evidence type="ECO:0000256" key="8">
    <source>
        <dbReference type="RuleBase" id="RU364100"/>
    </source>
</evidence>
<keyword evidence="5" id="KW-0190">Covalent protein-DNA linkage</keyword>
<dbReference type="GO" id="GO:0106300">
    <property type="term" value="P:protein-DNA covalent cross-linking repair"/>
    <property type="evidence" value="ECO:0007669"/>
    <property type="project" value="InterPro"/>
</dbReference>
<keyword evidence="2 8" id="KW-0645">Protease</keyword>
<reference evidence="9 10" key="1">
    <citation type="submission" date="2020-12" db="EMBL/GenBank/DDBJ databases">
        <authorList>
            <person name="Shan Y."/>
        </authorList>
    </citation>
    <scope>NUCLEOTIDE SEQUENCE [LARGE SCALE GENOMIC DNA]</scope>
    <source>
        <strain evidence="10">csc3.9</strain>
    </source>
</reference>
<dbReference type="GO" id="GO:0008233">
    <property type="term" value="F:peptidase activity"/>
    <property type="evidence" value="ECO:0007669"/>
    <property type="project" value="UniProtKB-KW"/>
</dbReference>
<evidence type="ECO:0000256" key="3">
    <source>
        <dbReference type="ARBA" id="ARBA00022763"/>
    </source>
</evidence>
<dbReference type="Proteomes" id="UP000596063">
    <property type="component" value="Chromosome"/>
</dbReference>
<dbReference type="Gene3D" id="3.90.1680.10">
    <property type="entry name" value="SOS response associated peptidase-like"/>
    <property type="match status" value="1"/>
</dbReference>
<evidence type="ECO:0000256" key="6">
    <source>
        <dbReference type="ARBA" id="ARBA00023125"/>
    </source>
</evidence>
<dbReference type="RefSeq" id="WP_198569906.1">
    <property type="nucleotide sequence ID" value="NZ_CP066167.1"/>
</dbReference>
<evidence type="ECO:0000313" key="10">
    <source>
        <dbReference type="Proteomes" id="UP000596063"/>
    </source>
</evidence>